<keyword evidence="1" id="KW-0472">Membrane</keyword>
<evidence type="ECO:0000256" key="1">
    <source>
        <dbReference type="SAM" id="Phobius"/>
    </source>
</evidence>
<name>A0A1H6TME2_9BURK</name>
<sequence length="321" mass="35228">MLLLSSVDERRANIGEFNHAATAGCGIKQESRSFQEIGTTSIDPCNDIYRKSFHIRWLARLSAIVETSGDSARQPCWNSYGIAVAEGDYQACVSNAVSDGLKSLFSEMRRKQPIDALVMPAVGTGIGKLSKAGFYNKFLGEVLIEELKKPYDVTSKIYLQVRRGETPNRWPETRVAIAHAVSAAATKWDFDSEHKSPDSEWLSLTGVAIGCCMILVFLAFGRPLKIVSDIAPLIDHPNPLIFVAWISAAVGLVTMFKSVVEFFPATSSPYLQVVVGILTAFLCGPLIRATDDFNKSIKLKRKAKSEAMTERLINESNESGS</sequence>
<dbReference type="STRING" id="667676.SAMN05192539_1004187"/>
<proteinExistence type="predicted"/>
<protein>
    <submittedName>
        <fullName evidence="2">Uncharacterized protein</fullName>
    </submittedName>
</protein>
<feature type="transmembrane region" description="Helical" evidence="1">
    <location>
        <begin position="240"/>
        <end position="258"/>
    </location>
</feature>
<keyword evidence="3" id="KW-1185">Reference proteome</keyword>
<feature type="transmembrane region" description="Helical" evidence="1">
    <location>
        <begin position="270"/>
        <end position="290"/>
    </location>
</feature>
<keyword evidence="1" id="KW-0812">Transmembrane</keyword>
<accession>A0A1H6TME2</accession>
<evidence type="ECO:0000313" key="3">
    <source>
        <dbReference type="Proteomes" id="UP000198866"/>
    </source>
</evidence>
<keyword evidence="1" id="KW-1133">Transmembrane helix</keyword>
<dbReference type="EMBL" id="FNYE01000004">
    <property type="protein sequence ID" value="SEI81239.1"/>
    <property type="molecule type" value="Genomic_DNA"/>
</dbReference>
<gene>
    <name evidence="2" type="ORF">SAMN05192539_1004187</name>
</gene>
<dbReference type="AlphaFoldDB" id="A0A1H6TME2"/>
<reference evidence="3" key="1">
    <citation type="submission" date="2016-10" db="EMBL/GenBank/DDBJ databases">
        <authorList>
            <person name="Varghese N."/>
            <person name="Submissions S."/>
        </authorList>
    </citation>
    <scope>NUCLEOTIDE SEQUENCE [LARGE SCALE GENOMIC DNA]</scope>
    <source>
        <strain evidence="3">LMG 26031</strain>
    </source>
</reference>
<dbReference type="Proteomes" id="UP000198866">
    <property type="component" value="Unassembled WGS sequence"/>
</dbReference>
<organism evidence="2 3">
    <name type="scientific">Paraburkholderia diazotrophica</name>
    <dbReference type="NCBI Taxonomy" id="667676"/>
    <lineage>
        <taxon>Bacteria</taxon>
        <taxon>Pseudomonadati</taxon>
        <taxon>Pseudomonadota</taxon>
        <taxon>Betaproteobacteria</taxon>
        <taxon>Burkholderiales</taxon>
        <taxon>Burkholderiaceae</taxon>
        <taxon>Paraburkholderia</taxon>
    </lineage>
</organism>
<evidence type="ECO:0000313" key="2">
    <source>
        <dbReference type="EMBL" id="SEI81239.1"/>
    </source>
</evidence>
<feature type="transmembrane region" description="Helical" evidence="1">
    <location>
        <begin position="201"/>
        <end position="220"/>
    </location>
</feature>